<reference evidence="3" key="2">
    <citation type="submission" date="2023-06" db="EMBL/GenBank/DDBJ databases">
        <authorList>
            <consortium name="Lawrence Berkeley National Laboratory"/>
            <person name="Haridas S."/>
            <person name="Hensen N."/>
            <person name="Bonometti L."/>
            <person name="Westerberg I."/>
            <person name="Brannstrom I.O."/>
            <person name="Guillou S."/>
            <person name="Cros-Aarteil S."/>
            <person name="Calhoun S."/>
            <person name="Kuo A."/>
            <person name="Mondo S."/>
            <person name="Pangilinan J."/>
            <person name="Riley R."/>
            <person name="Labutti K."/>
            <person name="Andreopoulos B."/>
            <person name="Lipzen A."/>
            <person name="Chen C."/>
            <person name="Yanf M."/>
            <person name="Daum C."/>
            <person name="Ng V."/>
            <person name="Clum A."/>
            <person name="Steindorff A."/>
            <person name="Ohm R."/>
            <person name="Martin F."/>
            <person name="Silar P."/>
            <person name="Natvig D."/>
            <person name="Lalanne C."/>
            <person name="Gautier V."/>
            <person name="Ament-Velasquez S.L."/>
            <person name="Kruys A."/>
            <person name="Hutchinson M.I."/>
            <person name="Powell A.J."/>
            <person name="Barry K."/>
            <person name="Miller A.N."/>
            <person name="Grigoriev I.V."/>
            <person name="Debuchy R."/>
            <person name="Gladieux P."/>
            <person name="Thoren M.H."/>
            <person name="Johannesson H."/>
        </authorList>
    </citation>
    <scope>NUCLEOTIDE SEQUENCE</scope>
    <source>
        <strain evidence="3">CBS 958.72</strain>
    </source>
</reference>
<keyword evidence="2" id="KW-0472">Membrane</keyword>
<keyword evidence="4" id="KW-1185">Reference proteome</keyword>
<evidence type="ECO:0000313" key="4">
    <source>
        <dbReference type="Proteomes" id="UP001287356"/>
    </source>
</evidence>
<evidence type="ECO:0000256" key="1">
    <source>
        <dbReference type="SAM" id="MobiDB-lite"/>
    </source>
</evidence>
<feature type="compositionally biased region" description="Low complexity" evidence="1">
    <location>
        <begin position="189"/>
        <end position="201"/>
    </location>
</feature>
<feature type="non-terminal residue" evidence="3">
    <location>
        <position position="423"/>
    </location>
</feature>
<evidence type="ECO:0000313" key="3">
    <source>
        <dbReference type="EMBL" id="KAK3376815.1"/>
    </source>
</evidence>
<keyword evidence="2" id="KW-1133">Transmembrane helix</keyword>
<dbReference type="Proteomes" id="UP001287356">
    <property type="component" value="Unassembled WGS sequence"/>
</dbReference>
<protein>
    <submittedName>
        <fullName evidence="3">Uncharacterized protein</fullName>
    </submittedName>
</protein>
<name>A0AAE0NB14_9PEZI</name>
<feature type="transmembrane region" description="Helical" evidence="2">
    <location>
        <begin position="20"/>
        <end position="42"/>
    </location>
</feature>
<organism evidence="3 4">
    <name type="scientific">Lasiosphaeria ovina</name>
    <dbReference type="NCBI Taxonomy" id="92902"/>
    <lineage>
        <taxon>Eukaryota</taxon>
        <taxon>Fungi</taxon>
        <taxon>Dikarya</taxon>
        <taxon>Ascomycota</taxon>
        <taxon>Pezizomycotina</taxon>
        <taxon>Sordariomycetes</taxon>
        <taxon>Sordariomycetidae</taxon>
        <taxon>Sordariales</taxon>
        <taxon>Lasiosphaeriaceae</taxon>
        <taxon>Lasiosphaeria</taxon>
    </lineage>
</organism>
<keyword evidence="2" id="KW-0812">Transmembrane</keyword>
<accession>A0AAE0NB14</accession>
<proteinExistence type="predicted"/>
<sequence length="423" mass="46625">MYPRQLIEATAAPKDDPWVVAQTVGTFLGLFAIGLAVAALLIERARRVREHDERRFTSTPAAVGCFHTKQVHWIPALFGRRTAELKVPTISGLIEEGDRGKWTSSSLDLAFESHSDHTWVTLYESILSSIASRAPSDQWPEDWRADKYVCRFLRRVGSTKHENHVIKPDSFARYLDAHETRKLVSTCRQLQKPPRPRQQNQSANATVARGKEGESKTGLCRLTSTWIVRGRACIRVTREELAALAIITGMVFTRQDRSLYLSGFGGFGLSLDVSHAEASWSAALVQGPRLPRHAPSLGAGYTTLMAKHLACGSIPFAQNRDWVVSVYVTDEVLTAIKEGGNIIDKRAFGGDSLEFLRRLPGDKFIDALYGVYEDAGVQKSPGPSFGAILHADRETELGTWPHAVAQIAFGGLVPQANPNVVEA</sequence>
<dbReference type="EMBL" id="JAULSN010000003">
    <property type="protein sequence ID" value="KAK3376815.1"/>
    <property type="molecule type" value="Genomic_DNA"/>
</dbReference>
<gene>
    <name evidence="3" type="ORF">B0T24DRAFT_525568</name>
</gene>
<reference evidence="3" key="1">
    <citation type="journal article" date="2023" name="Mol. Phylogenet. Evol.">
        <title>Genome-scale phylogeny and comparative genomics of the fungal order Sordariales.</title>
        <authorList>
            <person name="Hensen N."/>
            <person name="Bonometti L."/>
            <person name="Westerberg I."/>
            <person name="Brannstrom I.O."/>
            <person name="Guillou S."/>
            <person name="Cros-Aarteil S."/>
            <person name="Calhoun S."/>
            <person name="Haridas S."/>
            <person name="Kuo A."/>
            <person name="Mondo S."/>
            <person name="Pangilinan J."/>
            <person name="Riley R."/>
            <person name="LaButti K."/>
            <person name="Andreopoulos B."/>
            <person name="Lipzen A."/>
            <person name="Chen C."/>
            <person name="Yan M."/>
            <person name="Daum C."/>
            <person name="Ng V."/>
            <person name="Clum A."/>
            <person name="Steindorff A."/>
            <person name="Ohm R.A."/>
            <person name="Martin F."/>
            <person name="Silar P."/>
            <person name="Natvig D.O."/>
            <person name="Lalanne C."/>
            <person name="Gautier V."/>
            <person name="Ament-Velasquez S.L."/>
            <person name="Kruys A."/>
            <person name="Hutchinson M.I."/>
            <person name="Powell A.J."/>
            <person name="Barry K."/>
            <person name="Miller A.N."/>
            <person name="Grigoriev I.V."/>
            <person name="Debuchy R."/>
            <person name="Gladieux P."/>
            <person name="Hiltunen Thoren M."/>
            <person name="Johannesson H."/>
        </authorList>
    </citation>
    <scope>NUCLEOTIDE SEQUENCE</scope>
    <source>
        <strain evidence="3">CBS 958.72</strain>
    </source>
</reference>
<evidence type="ECO:0000256" key="2">
    <source>
        <dbReference type="SAM" id="Phobius"/>
    </source>
</evidence>
<comment type="caution">
    <text evidence="3">The sequence shown here is derived from an EMBL/GenBank/DDBJ whole genome shotgun (WGS) entry which is preliminary data.</text>
</comment>
<feature type="region of interest" description="Disordered" evidence="1">
    <location>
        <begin position="189"/>
        <end position="210"/>
    </location>
</feature>
<dbReference type="AlphaFoldDB" id="A0AAE0NB14"/>